<dbReference type="SUPFAM" id="SSF56954">
    <property type="entry name" value="Outer membrane efflux proteins (OEP)"/>
    <property type="match status" value="1"/>
</dbReference>
<sequence>MSLELSTDSYRKELTTFISVLDAEWRLAQMREQLAQSTVSVTTDLIAVYKSLGGGWEDFPDQLPAQSAQLK</sequence>
<name>A0A158K3R9_9BURK</name>
<proteinExistence type="predicted"/>
<gene>
    <name evidence="1" type="ORF">AWB66_05145</name>
</gene>
<keyword evidence="2" id="KW-1185">Reference proteome</keyword>
<reference evidence="1" key="1">
    <citation type="submission" date="2016-01" db="EMBL/GenBank/DDBJ databases">
        <authorList>
            <person name="Peeters Charlotte."/>
        </authorList>
    </citation>
    <scope>NUCLEOTIDE SEQUENCE</scope>
    <source>
        <strain evidence="1">LMG 22936</strain>
    </source>
</reference>
<dbReference type="AlphaFoldDB" id="A0A158K3R9"/>
<dbReference type="Gene3D" id="1.20.1600.10">
    <property type="entry name" value="Outer membrane efflux proteins (OEP)"/>
    <property type="match status" value="1"/>
</dbReference>
<dbReference type="STRING" id="326475.AWB66_05145"/>
<accession>A0A158K3R9</accession>
<dbReference type="EMBL" id="FCNZ02000025">
    <property type="protein sequence ID" value="SAL75170.1"/>
    <property type="molecule type" value="Genomic_DNA"/>
</dbReference>
<evidence type="ECO:0000313" key="1">
    <source>
        <dbReference type="EMBL" id="SAL75170.1"/>
    </source>
</evidence>
<organism evidence="1 2">
    <name type="scientific">Caballeronia telluris</name>
    <dbReference type="NCBI Taxonomy" id="326475"/>
    <lineage>
        <taxon>Bacteria</taxon>
        <taxon>Pseudomonadati</taxon>
        <taxon>Pseudomonadota</taxon>
        <taxon>Betaproteobacteria</taxon>
        <taxon>Burkholderiales</taxon>
        <taxon>Burkholderiaceae</taxon>
        <taxon>Caballeronia</taxon>
    </lineage>
</organism>
<evidence type="ECO:0000313" key="2">
    <source>
        <dbReference type="Proteomes" id="UP000054717"/>
    </source>
</evidence>
<dbReference type="RefSeq" id="WP_235021236.1">
    <property type="nucleotide sequence ID" value="NZ_FCNZ02000025.1"/>
</dbReference>
<dbReference type="Proteomes" id="UP000054717">
    <property type="component" value="Unassembled WGS sequence"/>
</dbReference>
<comment type="caution">
    <text evidence="1">The sequence shown here is derived from an EMBL/GenBank/DDBJ whole genome shotgun (WGS) entry which is preliminary data.</text>
</comment>
<protein>
    <submittedName>
        <fullName evidence="1">Drug-resistance related outer-membrane protein</fullName>
    </submittedName>
</protein>